<feature type="transmembrane region" description="Helical" evidence="7">
    <location>
        <begin position="69"/>
        <end position="87"/>
    </location>
</feature>
<accession>A0A177ATZ2</accession>
<feature type="transmembrane region" description="Helical" evidence="7">
    <location>
        <begin position="107"/>
        <end position="125"/>
    </location>
</feature>
<comment type="subcellular location">
    <subcellularLocation>
        <location evidence="1">Membrane</location>
        <topology evidence="1">Multi-pass membrane protein</topology>
    </subcellularLocation>
</comment>
<dbReference type="OrthoDB" id="529367at2759"/>
<sequence length="177" mass="21106">MTPISLLLTIYSRLKHSNQMIRIFAFTLIFASIFFPMSYRLWQCFSLVEIWPFATNLQFDQKCGSNKSLIMHILHFIFTIIATLFYGSRLPERYFHKFDIFGHSHQIFHVFISLATFFQLYATTIDARERFQLLINRNHIPIIVQLQNLMPFIVLLQIFMIIVAVYVYSILKKKKLE</sequence>
<reference evidence="8 9" key="1">
    <citation type="submission" date="2016-04" db="EMBL/GenBank/DDBJ databases">
        <title>The genome of Intoshia linei affirms orthonectids as highly simplified spiralians.</title>
        <authorList>
            <person name="Mikhailov K.V."/>
            <person name="Slusarev G.S."/>
            <person name="Nikitin M.A."/>
            <person name="Logacheva M.D."/>
            <person name="Penin A."/>
            <person name="Aleoshin V."/>
            <person name="Panchin Y.V."/>
        </authorList>
    </citation>
    <scope>NUCLEOTIDE SEQUENCE [LARGE SCALE GENOMIC DNA]</scope>
    <source>
        <strain evidence="8">Intl2013</strain>
        <tissue evidence="8">Whole animal</tissue>
    </source>
</reference>
<evidence type="ECO:0000256" key="3">
    <source>
        <dbReference type="ARBA" id="ARBA00022692"/>
    </source>
</evidence>
<feature type="binding site" evidence="6">
    <location>
        <position position="105"/>
    </location>
    <ligand>
        <name>Zn(2+)</name>
        <dbReference type="ChEBI" id="CHEBI:29105"/>
    </ligand>
</feature>
<dbReference type="InterPro" id="IPR004254">
    <property type="entry name" value="AdipoR/HlyIII-related"/>
</dbReference>
<comment type="similarity">
    <text evidence="2">Belongs to the ADIPOR family.</text>
</comment>
<name>A0A177ATZ2_9BILA</name>
<comment type="caution">
    <text evidence="8">The sequence shown here is derived from an EMBL/GenBank/DDBJ whole genome shotgun (WGS) entry which is preliminary data.</text>
</comment>
<keyword evidence="6" id="KW-0862">Zinc</keyword>
<gene>
    <name evidence="8" type="ORF">A3Q56_06768</name>
</gene>
<keyword evidence="9" id="KW-1185">Reference proteome</keyword>
<feature type="binding site" evidence="6">
    <location>
        <position position="109"/>
    </location>
    <ligand>
        <name>Zn(2+)</name>
        <dbReference type="ChEBI" id="CHEBI:29105"/>
    </ligand>
</feature>
<keyword evidence="4 7" id="KW-1133">Transmembrane helix</keyword>
<feature type="transmembrane region" description="Helical" evidence="7">
    <location>
        <begin position="21"/>
        <end position="42"/>
    </location>
</feature>
<dbReference type="EMBL" id="LWCA01001262">
    <property type="protein sequence ID" value="OAF65498.1"/>
    <property type="molecule type" value="Genomic_DNA"/>
</dbReference>
<keyword evidence="6" id="KW-0479">Metal-binding</keyword>
<dbReference type="PANTHER" id="PTHR20855">
    <property type="entry name" value="ADIPOR/PROGESTIN RECEPTOR-RELATED"/>
    <property type="match status" value="1"/>
</dbReference>
<dbReference type="GO" id="GO:0038023">
    <property type="term" value="F:signaling receptor activity"/>
    <property type="evidence" value="ECO:0007669"/>
    <property type="project" value="TreeGrafter"/>
</dbReference>
<dbReference type="Pfam" id="PF03006">
    <property type="entry name" value="HlyIII"/>
    <property type="match status" value="1"/>
</dbReference>
<proteinExistence type="inferred from homology"/>
<protein>
    <submittedName>
        <fullName evidence="8">Uncharacterized protein</fullName>
    </submittedName>
</protein>
<dbReference type="PANTHER" id="PTHR20855:SF92">
    <property type="entry name" value="PROGESTIN AND ADIPOQ RECEPTOR FAMILY MEMBER 3-LIKE"/>
    <property type="match status" value="1"/>
</dbReference>
<evidence type="ECO:0000256" key="4">
    <source>
        <dbReference type="ARBA" id="ARBA00022989"/>
    </source>
</evidence>
<evidence type="ECO:0000256" key="6">
    <source>
        <dbReference type="PIRSR" id="PIRSR604254-1"/>
    </source>
</evidence>
<evidence type="ECO:0000313" key="9">
    <source>
        <dbReference type="Proteomes" id="UP000078046"/>
    </source>
</evidence>
<evidence type="ECO:0000313" key="8">
    <source>
        <dbReference type="EMBL" id="OAF65498.1"/>
    </source>
</evidence>
<evidence type="ECO:0000256" key="2">
    <source>
        <dbReference type="ARBA" id="ARBA00007018"/>
    </source>
</evidence>
<dbReference type="Proteomes" id="UP000078046">
    <property type="component" value="Unassembled WGS sequence"/>
</dbReference>
<dbReference type="GO" id="GO:0046872">
    <property type="term" value="F:metal ion binding"/>
    <property type="evidence" value="ECO:0007669"/>
    <property type="project" value="UniProtKB-KW"/>
</dbReference>
<keyword evidence="3 7" id="KW-0812">Transmembrane</keyword>
<organism evidence="8 9">
    <name type="scientific">Intoshia linei</name>
    <dbReference type="NCBI Taxonomy" id="1819745"/>
    <lineage>
        <taxon>Eukaryota</taxon>
        <taxon>Metazoa</taxon>
        <taxon>Spiralia</taxon>
        <taxon>Lophotrochozoa</taxon>
        <taxon>Mesozoa</taxon>
        <taxon>Orthonectida</taxon>
        <taxon>Rhopaluridae</taxon>
        <taxon>Intoshia</taxon>
    </lineage>
</organism>
<evidence type="ECO:0000256" key="7">
    <source>
        <dbReference type="SAM" id="Phobius"/>
    </source>
</evidence>
<dbReference type="GO" id="GO:0016020">
    <property type="term" value="C:membrane"/>
    <property type="evidence" value="ECO:0007669"/>
    <property type="project" value="UniProtKB-SubCell"/>
</dbReference>
<keyword evidence="5 7" id="KW-0472">Membrane</keyword>
<feature type="transmembrane region" description="Helical" evidence="7">
    <location>
        <begin position="149"/>
        <end position="171"/>
    </location>
</feature>
<evidence type="ECO:0000256" key="5">
    <source>
        <dbReference type="ARBA" id="ARBA00023136"/>
    </source>
</evidence>
<evidence type="ECO:0000256" key="1">
    <source>
        <dbReference type="ARBA" id="ARBA00004141"/>
    </source>
</evidence>
<dbReference type="AlphaFoldDB" id="A0A177ATZ2"/>